<feature type="domain" description="UspA" evidence="2">
    <location>
        <begin position="1"/>
        <end position="155"/>
    </location>
</feature>
<dbReference type="KEGG" id="tsin:OXH18_00820"/>
<dbReference type="EMBL" id="CP113797">
    <property type="protein sequence ID" value="WAL60569.1"/>
    <property type="molecule type" value="Genomic_DNA"/>
</dbReference>
<dbReference type="Pfam" id="PF00582">
    <property type="entry name" value="Usp"/>
    <property type="match status" value="1"/>
</dbReference>
<evidence type="ECO:0000313" key="3">
    <source>
        <dbReference type="EMBL" id="WAL60569.1"/>
    </source>
</evidence>
<reference evidence="3" key="1">
    <citation type="submission" date="2022-12" db="EMBL/GenBank/DDBJ databases">
        <title>Polyphasic identification of a Novel Hot-Spring Cyanobacterium Ocullathermofonsia sinensis gen nov. sp. nov. and Genomic Insights on its Adaptations to the Thermal Habitat.</title>
        <authorList>
            <person name="Daroch M."/>
            <person name="Tang J."/>
            <person name="Jiang Y."/>
        </authorList>
    </citation>
    <scope>NUCLEOTIDE SEQUENCE</scope>
    <source>
        <strain evidence="3">PKUAC-SCTA174</strain>
    </source>
</reference>
<sequence length="174" mass="19900">MVEKILVALDESQSSELVFEEALTLAKQTDAQLLLLHVLSTDERDNSALTCLVPYSTLMTREQLVQHYRAQRQQAEAEGLTMLRAWAEMAKSQGIHARFIQAIGNPRNLICDNARTWQADLIVMGRRNHSRLSEWWTGSISKHVSCHAPCPVHVVQCQERPRSRQLQSDRWQLA</sequence>
<dbReference type="InterPro" id="IPR006015">
    <property type="entry name" value="Universal_stress_UspA"/>
</dbReference>
<name>A0A9E8ZEW7_9CYAN</name>
<dbReference type="PANTHER" id="PTHR46268">
    <property type="entry name" value="STRESS RESPONSE PROTEIN NHAX"/>
    <property type="match status" value="1"/>
</dbReference>
<dbReference type="Proteomes" id="UP001163152">
    <property type="component" value="Chromosome"/>
</dbReference>
<evidence type="ECO:0000313" key="4">
    <source>
        <dbReference type="Proteomes" id="UP001163152"/>
    </source>
</evidence>
<dbReference type="InterPro" id="IPR006016">
    <property type="entry name" value="UspA"/>
</dbReference>
<dbReference type="CDD" id="cd00293">
    <property type="entry name" value="USP-like"/>
    <property type="match status" value="1"/>
</dbReference>
<comment type="similarity">
    <text evidence="1">Belongs to the universal stress protein A family.</text>
</comment>
<dbReference type="Gene3D" id="3.40.50.620">
    <property type="entry name" value="HUPs"/>
    <property type="match status" value="1"/>
</dbReference>
<protein>
    <submittedName>
        <fullName evidence="3">Universal stress protein</fullName>
    </submittedName>
</protein>
<dbReference type="SUPFAM" id="SSF52402">
    <property type="entry name" value="Adenine nucleotide alpha hydrolases-like"/>
    <property type="match status" value="1"/>
</dbReference>
<accession>A0A9E8ZEW7</accession>
<dbReference type="PANTHER" id="PTHR46268:SF8">
    <property type="entry name" value="UNIVERSAL STRESS PROTEIN SLL1388"/>
    <property type="match status" value="1"/>
</dbReference>
<dbReference type="InterPro" id="IPR014729">
    <property type="entry name" value="Rossmann-like_a/b/a_fold"/>
</dbReference>
<evidence type="ECO:0000259" key="2">
    <source>
        <dbReference type="Pfam" id="PF00582"/>
    </source>
</evidence>
<dbReference type="AlphaFoldDB" id="A0A9E8ZEW7"/>
<dbReference type="RefSeq" id="WP_268610505.1">
    <property type="nucleotide sequence ID" value="NZ_CP113797.1"/>
</dbReference>
<organism evidence="3 4">
    <name type="scientific">Thermocoleostomius sinensis A174</name>
    <dbReference type="NCBI Taxonomy" id="2016057"/>
    <lineage>
        <taxon>Bacteria</taxon>
        <taxon>Bacillati</taxon>
        <taxon>Cyanobacteriota</taxon>
        <taxon>Cyanophyceae</taxon>
        <taxon>Oculatellales</taxon>
        <taxon>Oculatellaceae</taxon>
        <taxon>Thermocoleostomius</taxon>
    </lineage>
</organism>
<evidence type="ECO:0000256" key="1">
    <source>
        <dbReference type="ARBA" id="ARBA00008791"/>
    </source>
</evidence>
<proteinExistence type="inferred from homology"/>
<keyword evidence="4" id="KW-1185">Reference proteome</keyword>
<gene>
    <name evidence="3" type="ORF">OXH18_00820</name>
</gene>
<dbReference type="PRINTS" id="PR01438">
    <property type="entry name" value="UNVRSLSTRESS"/>
</dbReference>